<dbReference type="Gene3D" id="3.50.50.60">
    <property type="entry name" value="FAD/NAD(P)-binding domain"/>
    <property type="match status" value="1"/>
</dbReference>
<organism evidence="1 2">
    <name type="scientific">Amycolatopsis deserti</name>
    <dbReference type="NCBI Taxonomy" id="185696"/>
    <lineage>
        <taxon>Bacteria</taxon>
        <taxon>Bacillati</taxon>
        <taxon>Actinomycetota</taxon>
        <taxon>Actinomycetes</taxon>
        <taxon>Pseudonocardiales</taxon>
        <taxon>Pseudonocardiaceae</taxon>
        <taxon>Amycolatopsis</taxon>
    </lineage>
</organism>
<accession>A0ABQ3IJG0</accession>
<dbReference type="EMBL" id="BNAU01000001">
    <property type="protein sequence ID" value="GHE80563.1"/>
    <property type="molecule type" value="Genomic_DNA"/>
</dbReference>
<comment type="caution">
    <text evidence="1">The sequence shown here is derived from an EMBL/GenBank/DDBJ whole genome shotgun (WGS) entry which is preliminary data.</text>
</comment>
<name>A0ABQ3IJG0_9PSEU</name>
<dbReference type="SUPFAM" id="SSF51905">
    <property type="entry name" value="FAD/NAD(P)-binding domain"/>
    <property type="match status" value="1"/>
</dbReference>
<evidence type="ECO:0000313" key="1">
    <source>
        <dbReference type="EMBL" id="GHE80563.1"/>
    </source>
</evidence>
<proteinExistence type="predicted"/>
<evidence type="ECO:0000313" key="2">
    <source>
        <dbReference type="Proteomes" id="UP000605897"/>
    </source>
</evidence>
<reference evidence="2" key="1">
    <citation type="journal article" date="2019" name="Int. J. Syst. Evol. Microbiol.">
        <title>The Global Catalogue of Microorganisms (GCM) 10K type strain sequencing project: providing services to taxonomists for standard genome sequencing and annotation.</title>
        <authorList>
            <consortium name="The Broad Institute Genomics Platform"/>
            <consortium name="The Broad Institute Genome Sequencing Center for Infectious Disease"/>
            <person name="Wu L."/>
            <person name="Ma J."/>
        </authorList>
    </citation>
    <scope>NUCLEOTIDE SEQUENCE [LARGE SCALE GENOMIC DNA]</scope>
    <source>
        <strain evidence="2">CGMCC 4.7677</strain>
    </source>
</reference>
<dbReference type="InterPro" id="IPR036188">
    <property type="entry name" value="FAD/NAD-bd_sf"/>
</dbReference>
<protein>
    <submittedName>
        <fullName evidence="1">Uncharacterized protein</fullName>
    </submittedName>
</protein>
<dbReference type="RefSeq" id="WP_191243129.1">
    <property type="nucleotide sequence ID" value="NZ_BNAU01000001.1"/>
</dbReference>
<dbReference type="Proteomes" id="UP000605897">
    <property type="component" value="Unassembled WGS sequence"/>
</dbReference>
<sequence>MTDTGVSDGREVPRGARQPPVRSALVVGCGLAAAAGLSRLGVRTDAVDLRAGVEGAGIGLQNQAIDALAALGARDGVIDAGASYRRPPLRQFDSAGNVVAAPGVPGPPGGKPAYLIVHRRHLATVLRTTAETAGATPCRSHRESPRPASGRLRVGVTVKALVQHPDRVDIVFDGGIRPASRPDVRQRAAGR</sequence>
<gene>
    <name evidence="1" type="ORF">GCM10017786_08410</name>
</gene>
<dbReference type="Gene3D" id="3.30.9.30">
    <property type="match status" value="1"/>
</dbReference>
<keyword evidence="2" id="KW-1185">Reference proteome</keyword>